<dbReference type="PANTHER" id="PTHR11655:SF14">
    <property type="entry name" value="LARGE RIBOSOMAL SUBUNIT PROTEIN UL6M"/>
    <property type="match status" value="1"/>
</dbReference>
<dbReference type="OrthoDB" id="9805007at2"/>
<keyword evidence="3 6" id="KW-0694">RNA-binding</keyword>
<feature type="domain" description="Large ribosomal subunit protein uL6 alpha-beta" evidence="9">
    <location>
        <begin position="92"/>
        <end position="165"/>
    </location>
</feature>
<dbReference type="PANTHER" id="PTHR11655">
    <property type="entry name" value="60S/50S RIBOSOMAL PROTEIN L6/L9"/>
    <property type="match status" value="1"/>
</dbReference>
<protein>
    <recommendedName>
        <fullName evidence="6">Large ribosomal subunit protein uL6</fullName>
    </recommendedName>
</protein>
<dbReference type="Proteomes" id="UP000183995">
    <property type="component" value="Unassembled WGS sequence"/>
</dbReference>
<comment type="similarity">
    <text evidence="1 6 7">Belongs to the universal ribosomal protein uL6 family.</text>
</comment>
<dbReference type="HAMAP" id="MF_01365_B">
    <property type="entry name" value="Ribosomal_uL6_B"/>
    <property type="match status" value="1"/>
</dbReference>
<dbReference type="GO" id="GO:0022625">
    <property type="term" value="C:cytosolic large ribosomal subunit"/>
    <property type="evidence" value="ECO:0007669"/>
    <property type="project" value="UniProtKB-UniRule"/>
</dbReference>
<comment type="function">
    <text evidence="6 8">This protein binds to the 23S rRNA, and is important in its secondary structure. It is located near the subunit interface in the base of the L7/L12 stalk, and near the tRNA binding site of the peptidyltransferase center.</text>
</comment>
<organism evidence="10 11">
    <name type="scientific">Sporobacter termitidis DSM 10068</name>
    <dbReference type="NCBI Taxonomy" id="1123282"/>
    <lineage>
        <taxon>Bacteria</taxon>
        <taxon>Bacillati</taxon>
        <taxon>Bacillota</taxon>
        <taxon>Clostridia</taxon>
        <taxon>Eubacteriales</taxon>
        <taxon>Oscillospiraceae</taxon>
        <taxon>Sporobacter</taxon>
    </lineage>
</organism>
<evidence type="ECO:0000256" key="2">
    <source>
        <dbReference type="ARBA" id="ARBA00022730"/>
    </source>
</evidence>
<accession>A0A1M5V9K4</accession>
<dbReference type="InterPro" id="IPR019906">
    <property type="entry name" value="Ribosomal_uL6_bac-type"/>
</dbReference>
<evidence type="ECO:0000256" key="1">
    <source>
        <dbReference type="ARBA" id="ARBA00009356"/>
    </source>
</evidence>
<dbReference type="GO" id="GO:0019843">
    <property type="term" value="F:rRNA binding"/>
    <property type="evidence" value="ECO:0007669"/>
    <property type="project" value="UniProtKB-UniRule"/>
</dbReference>
<evidence type="ECO:0000313" key="10">
    <source>
        <dbReference type="EMBL" id="SHH71906.1"/>
    </source>
</evidence>
<dbReference type="PIRSF" id="PIRSF002162">
    <property type="entry name" value="Ribosomal_L6"/>
    <property type="match status" value="1"/>
</dbReference>
<feature type="domain" description="Large ribosomal subunit protein uL6 alpha-beta" evidence="9">
    <location>
        <begin position="11"/>
        <end position="83"/>
    </location>
</feature>
<dbReference type="GO" id="GO:0003735">
    <property type="term" value="F:structural constituent of ribosome"/>
    <property type="evidence" value="ECO:0007669"/>
    <property type="project" value="UniProtKB-UniRule"/>
</dbReference>
<comment type="subunit">
    <text evidence="6">Part of the 50S ribosomal subunit.</text>
</comment>
<dbReference type="PRINTS" id="PR00059">
    <property type="entry name" value="RIBOSOMALL6"/>
</dbReference>
<evidence type="ECO:0000256" key="4">
    <source>
        <dbReference type="ARBA" id="ARBA00022980"/>
    </source>
</evidence>
<evidence type="ECO:0000313" key="11">
    <source>
        <dbReference type="Proteomes" id="UP000183995"/>
    </source>
</evidence>
<keyword evidence="4 6" id="KW-0689">Ribosomal protein</keyword>
<dbReference type="SUPFAM" id="SSF56053">
    <property type="entry name" value="Ribosomal protein L6"/>
    <property type="match status" value="2"/>
</dbReference>
<dbReference type="FunFam" id="3.90.930.12:FF:000002">
    <property type="entry name" value="50S ribosomal protein L6"/>
    <property type="match status" value="1"/>
</dbReference>
<dbReference type="PROSITE" id="PS00525">
    <property type="entry name" value="RIBOSOMAL_L6_1"/>
    <property type="match status" value="1"/>
</dbReference>
<dbReference type="NCBIfam" id="TIGR03654">
    <property type="entry name" value="L6_bact"/>
    <property type="match status" value="1"/>
</dbReference>
<dbReference type="FunFam" id="3.90.930.12:FF:000001">
    <property type="entry name" value="50S ribosomal protein L6"/>
    <property type="match status" value="1"/>
</dbReference>
<evidence type="ECO:0000256" key="6">
    <source>
        <dbReference type="HAMAP-Rule" id="MF_01365"/>
    </source>
</evidence>
<dbReference type="InterPro" id="IPR020040">
    <property type="entry name" value="Ribosomal_uL6_a/b-dom"/>
</dbReference>
<keyword evidence="2 6" id="KW-0699">rRNA-binding</keyword>
<keyword evidence="11" id="KW-1185">Reference proteome</keyword>
<evidence type="ECO:0000256" key="5">
    <source>
        <dbReference type="ARBA" id="ARBA00023274"/>
    </source>
</evidence>
<dbReference type="InterPro" id="IPR002358">
    <property type="entry name" value="Ribosomal_uL6_CS"/>
</dbReference>
<dbReference type="AlphaFoldDB" id="A0A1M5V9K4"/>
<name>A0A1M5V9K4_9FIRM</name>
<reference evidence="10 11" key="1">
    <citation type="submission" date="2016-11" db="EMBL/GenBank/DDBJ databases">
        <authorList>
            <person name="Jaros S."/>
            <person name="Januszkiewicz K."/>
            <person name="Wedrychowicz H."/>
        </authorList>
    </citation>
    <scope>NUCLEOTIDE SEQUENCE [LARGE SCALE GENOMIC DNA]</scope>
    <source>
        <strain evidence="10 11">DSM 10068</strain>
    </source>
</reference>
<dbReference type="InterPro" id="IPR000702">
    <property type="entry name" value="Ribosomal_uL6-like"/>
</dbReference>
<dbReference type="EMBL" id="FQXV01000002">
    <property type="protein sequence ID" value="SHH71906.1"/>
    <property type="molecule type" value="Genomic_DNA"/>
</dbReference>
<dbReference type="GO" id="GO:0002181">
    <property type="term" value="P:cytoplasmic translation"/>
    <property type="evidence" value="ECO:0007669"/>
    <property type="project" value="TreeGrafter"/>
</dbReference>
<dbReference type="Pfam" id="PF00347">
    <property type="entry name" value="Ribosomal_L6"/>
    <property type="match status" value="2"/>
</dbReference>
<keyword evidence="5 6" id="KW-0687">Ribonucleoprotein</keyword>
<dbReference type="RefSeq" id="WP_073076295.1">
    <property type="nucleotide sequence ID" value="NZ_FQXV01000002.1"/>
</dbReference>
<evidence type="ECO:0000256" key="8">
    <source>
        <dbReference type="RuleBase" id="RU003870"/>
    </source>
</evidence>
<evidence type="ECO:0000256" key="7">
    <source>
        <dbReference type="RuleBase" id="RU003869"/>
    </source>
</evidence>
<proteinExistence type="inferred from homology"/>
<dbReference type="Gene3D" id="3.90.930.12">
    <property type="entry name" value="Ribosomal protein L6, alpha-beta domain"/>
    <property type="match status" value="2"/>
</dbReference>
<evidence type="ECO:0000256" key="3">
    <source>
        <dbReference type="ARBA" id="ARBA00022884"/>
    </source>
</evidence>
<dbReference type="STRING" id="1123282.SAMN02745823_00720"/>
<evidence type="ECO:0000259" key="9">
    <source>
        <dbReference type="Pfam" id="PF00347"/>
    </source>
</evidence>
<dbReference type="InterPro" id="IPR036789">
    <property type="entry name" value="Ribosomal_uL6-like_a/b-dom_sf"/>
</dbReference>
<sequence>MSRIGRAPITIPAGVDVKVSDVNVVTVKGPKGTLESALNPDIKVDVEAGVVKLSRPSDLQKHRSLHGLSRTLVANMITGVTQGFKKELDVNGVGYRASKEGNKLVMNLGFSHQVIVEETKNIKIDVPAPNKIVISGIDKQAVGQFAADVRGKRPPEPYKGKGIKYADEVIRRKEGKTGAKK</sequence>
<gene>
    <name evidence="6" type="primary">rplF</name>
    <name evidence="10" type="ORF">SAMN02745823_00720</name>
</gene>